<gene>
    <name evidence="11" type="ORF">D7231_23130</name>
</gene>
<dbReference type="PROSITE" id="PS00677">
    <property type="entry name" value="DAO"/>
    <property type="match status" value="1"/>
</dbReference>
<evidence type="ECO:0000256" key="3">
    <source>
        <dbReference type="ARBA" id="ARBA00022630"/>
    </source>
</evidence>
<comment type="catalytic activity">
    <reaction evidence="8">
        <text>a D-alpha-amino acid + O2 + H2O = a 2-oxocarboxylate + H2O2 + NH4(+)</text>
        <dbReference type="Rhea" id="RHEA:21816"/>
        <dbReference type="ChEBI" id="CHEBI:15377"/>
        <dbReference type="ChEBI" id="CHEBI:15379"/>
        <dbReference type="ChEBI" id="CHEBI:16240"/>
        <dbReference type="ChEBI" id="CHEBI:28938"/>
        <dbReference type="ChEBI" id="CHEBI:35179"/>
        <dbReference type="ChEBI" id="CHEBI:59871"/>
        <dbReference type="EC" id="1.4.3.3"/>
    </reaction>
    <physiologicalReaction direction="left-to-right" evidence="8">
        <dbReference type="Rhea" id="RHEA:21817"/>
    </physiologicalReaction>
</comment>
<evidence type="ECO:0000313" key="11">
    <source>
        <dbReference type="EMBL" id="RKN69939.1"/>
    </source>
</evidence>
<keyword evidence="5" id="KW-0560">Oxidoreductase</keyword>
<feature type="binding site" evidence="9">
    <location>
        <position position="271"/>
    </location>
    <ligand>
        <name>D-dopa</name>
        <dbReference type="ChEBI" id="CHEBI:149689"/>
    </ligand>
</feature>
<evidence type="ECO:0000256" key="5">
    <source>
        <dbReference type="ARBA" id="ARBA00023002"/>
    </source>
</evidence>
<comment type="similarity">
    <text evidence="2">Belongs to the DAMOX/DASOX family.</text>
</comment>
<evidence type="ECO:0000259" key="10">
    <source>
        <dbReference type="Pfam" id="PF01266"/>
    </source>
</evidence>
<dbReference type="EMBL" id="RBAM01000009">
    <property type="protein sequence ID" value="RKN69939.1"/>
    <property type="molecule type" value="Genomic_DNA"/>
</dbReference>
<dbReference type="SUPFAM" id="SSF51971">
    <property type="entry name" value="Nucleotide-binding domain"/>
    <property type="match status" value="1"/>
</dbReference>
<dbReference type="Proteomes" id="UP000270343">
    <property type="component" value="Unassembled WGS sequence"/>
</dbReference>
<protein>
    <recommendedName>
        <fullName evidence="7">D-amino-acid oxidase</fullName>
        <ecNumber evidence="6">1.4.3.3</ecNumber>
    </recommendedName>
</protein>
<dbReference type="SUPFAM" id="SSF54373">
    <property type="entry name" value="FAD-linked reductases, C-terminal domain"/>
    <property type="match status" value="1"/>
</dbReference>
<dbReference type="GO" id="GO:0005737">
    <property type="term" value="C:cytoplasm"/>
    <property type="evidence" value="ECO:0007669"/>
    <property type="project" value="TreeGrafter"/>
</dbReference>
<dbReference type="EC" id="1.4.3.3" evidence="6"/>
<feature type="domain" description="FAD dependent oxidoreductase" evidence="10">
    <location>
        <begin position="4"/>
        <end position="312"/>
    </location>
</feature>
<dbReference type="GO" id="GO:0019478">
    <property type="term" value="P:D-amino acid catabolic process"/>
    <property type="evidence" value="ECO:0007669"/>
    <property type="project" value="TreeGrafter"/>
</dbReference>
<proteinExistence type="inferred from homology"/>
<dbReference type="Gene3D" id="3.30.9.10">
    <property type="entry name" value="D-Amino Acid Oxidase, subunit A, domain 2"/>
    <property type="match status" value="1"/>
</dbReference>
<dbReference type="AlphaFoldDB" id="A0A3B0BBN1"/>
<evidence type="ECO:0000256" key="8">
    <source>
        <dbReference type="ARBA" id="ARBA00049547"/>
    </source>
</evidence>
<feature type="binding site" evidence="9">
    <location>
        <position position="172"/>
    </location>
    <ligand>
        <name>FAD</name>
        <dbReference type="ChEBI" id="CHEBI:57692"/>
    </ligand>
</feature>
<organism evidence="11 12">
    <name type="scientific">Streptomyces klenkii</name>
    <dbReference type="NCBI Taxonomy" id="1420899"/>
    <lineage>
        <taxon>Bacteria</taxon>
        <taxon>Bacillati</taxon>
        <taxon>Actinomycetota</taxon>
        <taxon>Actinomycetes</taxon>
        <taxon>Kitasatosporales</taxon>
        <taxon>Streptomycetaceae</taxon>
        <taxon>Streptomyces</taxon>
    </lineage>
</organism>
<dbReference type="PIRSF" id="PIRSF000189">
    <property type="entry name" value="D-aa_oxidase"/>
    <property type="match status" value="1"/>
</dbReference>
<dbReference type="InterPro" id="IPR006181">
    <property type="entry name" value="D-amino_acid_oxidase_CS"/>
</dbReference>
<evidence type="ECO:0000256" key="7">
    <source>
        <dbReference type="ARBA" id="ARBA00039751"/>
    </source>
</evidence>
<evidence type="ECO:0000256" key="6">
    <source>
        <dbReference type="ARBA" id="ARBA00039101"/>
    </source>
</evidence>
<dbReference type="Gene3D" id="3.40.50.720">
    <property type="entry name" value="NAD(P)-binding Rossmann-like Domain"/>
    <property type="match status" value="1"/>
</dbReference>
<reference evidence="11 12" key="1">
    <citation type="journal article" date="2015" name="Antonie Van Leeuwenhoek">
        <title>Streptomyces klenkii sp. nov., isolated from deep marine sediment.</title>
        <authorList>
            <person name="Veyisoglu A."/>
            <person name="Sahin N."/>
        </authorList>
    </citation>
    <scope>NUCLEOTIDE SEQUENCE [LARGE SCALE GENOMIC DNA]</scope>
    <source>
        <strain evidence="11 12">KCTC 29202</strain>
    </source>
</reference>
<feature type="binding site" evidence="9">
    <location>
        <begin position="40"/>
        <end position="41"/>
    </location>
    <ligand>
        <name>FAD</name>
        <dbReference type="ChEBI" id="CHEBI:57692"/>
    </ligand>
</feature>
<feature type="binding site" evidence="9">
    <location>
        <position position="155"/>
    </location>
    <ligand>
        <name>FAD</name>
        <dbReference type="ChEBI" id="CHEBI:57692"/>
    </ligand>
</feature>
<dbReference type="Pfam" id="PF01266">
    <property type="entry name" value="DAO"/>
    <property type="match status" value="1"/>
</dbReference>
<evidence type="ECO:0000256" key="4">
    <source>
        <dbReference type="ARBA" id="ARBA00022827"/>
    </source>
</evidence>
<dbReference type="OrthoDB" id="246701at2"/>
<dbReference type="InterPro" id="IPR006076">
    <property type="entry name" value="FAD-dep_OxRdtase"/>
</dbReference>
<dbReference type="GO" id="GO:0071949">
    <property type="term" value="F:FAD binding"/>
    <property type="evidence" value="ECO:0007669"/>
    <property type="project" value="InterPro"/>
</dbReference>
<dbReference type="GO" id="GO:0003884">
    <property type="term" value="F:D-amino-acid oxidase activity"/>
    <property type="evidence" value="ECO:0007669"/>
    <property type="project" value="UniProtKB-EC"/>
</dbReference>
<feature type="binding site" evidence="9">
    <location>
        <begin position="297"/>
        <end position="302"/>
    </location>
    <ligand>
        <name>FAD</name>
        <dbReference type="ChEBI" id="CHEBI:57692"/>
    </ligand>
</feature>
<keyword evidence="4 9" id="KW-0274">FAD</keyword>
<evidence type="ECO:0000313" key="12">
    <source>
        <dbReference type="Proteomes" id="UP000270343"/>
    </source>
</evidence>
<keyword evidence="3" id="KW-0285">Flavoprotein</keyword>
<name>A0A3B0BBN1_9ACTN</name>
<keyword evidence="12" id="KW-1185">Reference proteome</keyword>
<evidence type="ECO:0000256" key="2">
    <source>
        <dbReference type="ARBA" id="ARBA00006730"/>
    </source>
</evidence>
<dbReference type="PANTHER" id="PTHR11530">
    <property type="entry name" value="D-AMINO ACID OXIDASE"/>
    <property type="match status" value="1"/>
</dbReference>
<dbReference type="PANTHER" id="PTHR11530:SF11">
    <property type="entry name" value="D-ASPARTATE OXIDASE"/>
    <property type="match status" value="1"/>
</dbReference>
<sequence length="331" mass="34549">MTRDAIVVGAGVIGLTTAVVLAEAGRHVEVRSRERPAETTSAVAGGLWWPYRIEPREAVTAWALESFRQLSRLADRPDETGVRLVDGTYACTEREERGGWAAGVPGLRPAAGGELPAGYGHGVRARTPLVDMPAYLGYLERRFAAAGGTVVHRAVGDLAEAGRAAPLVVNCTGLGARDLVPDPAVHPVQGQVVVVENPGVSEWLAAENRATGEILNVFPQPYGVVLGGTAREHVWDRTPSPGTARAIISRCARVDPRLAGARVLAHRVGLRPARSPARLEAGRLPGGARLVHNYGHGGAGVTVSWGCALAAAWLADGDGSGEGPVSPGRAE</sequence>
<comment type="cofactor">
    <cofactor evidence="1 9">
        <name>FAD</name>
        <dbReference type="ChEBI" id="CHEBI:57692"/>
    </cofactor>
</comment>
<accession>A0A3B0BBN1</accession>
<feature type="binding site" evidence="9">
    <location>
        <position position="298"/>
    </location>
    <ligand>
        <name>D-dopa</name>
        <dbReference type="ChEBI" id="CHEBI:149689"/>
    </ligand>
</feature>
<comment type="caution">
    <text evidence="11">The sequence shown here is derived from an EMBL/GenBank/DDBJ whole genome shotgun (WGS) entry which is preliminary data.</text>
</comment>
<evidence type="ECO:0000256" key="1">
    <source>
        <dbReference type="ARBA" id="ARBA00001974"/>
    </source>
</evidence>
<dbReference type="RefSeq" id="WP_120757509.1">
    <property type="nucleotide sequence ID" value="NZ_JBFADQ010000044.1"/>
</dbReference>
<dbReference type="InterPro" id="IPR023209">
    <property type="entry name" value="DAO"/>
</dbReference>
<evidence type="ECO:0000256" key="9">
    <source>
        <dbReference type="PIRSR" id="PIRSR000189-1"/>
    </source>
</evidence>